<keyword evidence="3" id="KW-1185">Reference proteome</keyword>
<evidence type="ECO:0000313" key="2">
    <source>
        <dbReference type="EMBL" id="GGI77930.1"/>
    </source>
</evidence>
<dbReference type="NCBIfam" id="TIGR01575">
    <property type="entry name" value="rimI"/>
    <property type="match status" value="1"/>
</dbReference>
<dbReference type="CDD" id="cd04301">
    <property type="entry name" value="NAT_SF"/>
    <property type="match status" value="1"/>
</dbReference>
<gene>
    <name evidence="2" type="ORF">GCM10007966_03260</name>
</gene>
<accession>A0A917JP75</accession>
<protein>
    <submittedName>
        <fullName evidence="2">Ribosomal-protein-alanine acetyltransferase</fullName>
    </submittedName>
</protein>
<proteinExistence type="predicted"/>
<dbReference type="AlphaFoldDB" id="A0A917JP75"/>
<dbReference type="PANTHER" id="PTHR43617:SF35">
    <property type="entry name" value="[RIBOSOMAL PROTEIN BS18]-ALANINE N-ACETYLTRANSFERASE"/>
    <property type="match status" value="1"/>
</dbReference>
<dbReference type="GO" id="GO:0008999">
    <property type="term" value="F:protein-N-terminal-alanine acetyltransferase activity"/>
    <property type="evidence" value="ECO:0007669"/>
    <property type="project" value="TreeGrafter"/>
</dbReference>
<dbReference type="EMBL" id="BMOB01000001">
    <property type="protein sequence ID" value="GGI77930.1"/>
    <property type="molecule type" value="Genomic_DNA"/>
</dbReference>
<dbReference type="PROSITE" id="PS51186">
    <property type="entry name" value="GNAT"/>
    <property type="match status" value="1"/>
</dbReference>
<dbReference type="RefSeq" id="WP_229669293.1">
    <property type="nucleotide sequence ID" value="NZ_BMOB01000001.1"/>
</dbReference>
<comment type="caution">
    <text evidence="2">The sequence shown here is derived from an EMBL/GenBank/DDBJ whole genome shotgun (WGS) entry which is preliminary data.</text>
</comment>
<evidence type="ECO:0000313" key="3">
    <source>
        <dbReference type="Proteomes" id="UP000630149"/>
    </source>
</evidence>
<dbReference type="SUPFAM" id="SSF55729">
    <property type="entry name" value="Acyl-CoA N-acyltransferases (Nat)"/>
    <property type="match status" value="1"/>
</dbReference>
<evidence type="ECO:0000259" key="1">
    <source>
        <dbReference type="PROSITE" id="PS51186"/>
    </source>
</evidence>
<name>A0A917JP75_9GAMM</name>
<dbReference type="InterPro" id="IPR016181">
    <property type="entry name" value="Acyl_CoA_acyltransferase"/>
</dbReference>
<organism evidence="2 3">
    <name type="scientific">Legionella impletisoli</name>
    <dbReference type="NCBI Taxonomy" id="343510"/>
    <lineage>
        <taxon>Bacteria</taxon>
        <taxon>Pseudomonadati</taxon>
        <taxon>Pseudomonadota</taxon>
        <taxon>Gammaproteobacteria</taxon>
        <taxon>Legionellales</taxon>
        <taxon>Legionellaceae</taxon>
        <taxon>Legionella</taxon>
    </lineage>
</organism>
<dbReference type="PANTHER" id="PTHR43617">
    <property type="entry name" value="L-AMINO ACID N-ACETYLTRANSFERASE"/>
    <property type="match status" value="1"/>
</dbReference>
<sequence>MNNENRSLNTNAHFQLRPMELGDIDQVYAIESTAHKTPWCRKVIHDCILIGYHGRVLEIIHNSTLLIVAYTISRIEDSECHILNLCVAPSFQGQGYGRLILKDLLESLNKYSNLKQTSLEVRLSNQKAIRLYEQMGFRMIGIKEAYYKDEDGFEDAAVYQKWL</sequence>
<reference evidence="2" key="1">
    <citation type="journal article" date="2014" name="Int. J. Syst. Evol. Microbiol.">
        <title>Complete genome sequence of Corynebacterium casei LMG S-19264T (=DSM 44701T), isolated from a smear-ripened cheese.</title>
        <authorList>
            <consortium name="US DOE Joint Genome Institute (JGI-PGF)"/>
            <person name="Walter F."/>
            <person name="Albersmeier A."/>
            <person name="Kalinowski J."/>
            <person name="Ruckert C."/>
        </authorList>
    </citation>
    <scope>NUCLEOTIDE SEQUENCE</scope>
    <source>
        <strain evidence="2">JCM 13919</strain>
    </source>
</reference>
<dbReference type="Proteomes" id="UP000630149">
    <property type="component" value="Unassembled WGS sequence"/>
</dbReference>
<feature type="domain" description="N-acetyltransferase" evidence="1">
    <location>
        <begin position="14"/>
        <end position="163"/>
    </location>
</feature>
<dbReference type="InterPro" id="IPR006464">
    <property type="entry name" value="AcTrfase_RimI/Ard1"/>
</dbReference>
<dbReference type="InterPro" id="IPR050276">
    <property type="entry name" value="MshD_Acetyltransferase"/>
</dbReference>
<dbReference type="Gene3D" id="3.40.630.30">
    <property type="match status" value="1"/>
</dbReference>
<dbReference type="InterPro" id="IPR000182">
    <property type="entry name" value="GNAT_dom"/>
</dbReference>
<reference evidence="2" key="2">
    <citation type="submission" date="2020-09" db="EMBL/GenBank/DDBJ databases">
        <authorList>
            <person name="Sun Q."/>
            <person name="Ohkuma M."/>
        </authorList>
    </citation>
    <scope>NUCLEOTIDE SEQUENCE</scope>
    <source>
        <strain evidence="2">JCM 13919</strain>
    </source>
</reference>
<dbReference type="Pfam" id="PF00583">
    <property type="entry name" value="Acetyltransf_1"/>
    <property type="match status" value="1"/>
</dbReference>